<feature type="transmembrane region" description="Helical" evidence="1">
    <location>
        <begin position="72"/>
        <end position="91"/>
    </location>
</feature>
<evidence type="ECO:0000313" key="3">
    <source>
        <dbReference type="EMBL" id="MCY1722633.1"/>
    </source>
</evidence>
<keyword evidence="1" id="KW-0812">Transmembrane</keyword>
<keyword evidence="1" id="KW-0472">Membrane</keyword>
<gene>
    <name evidence="3" type="ORF">OU798_19945</name>
</gene>
<keyword evidence="1" id="KW-1133">Transmembrane helix</keyword>
<dbReference type="Pfam" id="PF02517">
    <property type="entry name" value="Rce1-like"/>
    <property type="match status" value="1"/>
</dbReference>
<dbReference type="AlphaFoldDB" id="A0A9X3FH94"/>
<proteinExistence type="predicted"/>
<comment type="caution">
    <text evidence="3">The sequence shown here is derived from an EMBL/GenBank/DDBJ whole genome shotgun (WGS) entry which is preliminary data.</text>
</comment>
<keyword evidence="3" id="KW-0645">Protease</keyword>
<dbReference type="Proteomes" id="UP001145087">
    <property type="component" value="Unassembled WGS sequence"/>
</dbReference>
<dbReference type="RefSeq" id="WP_343334957.1">
    <property type="nucleotide sequence ID" value="NZ_JAPOHD010000061.1"/>
</dbReference>
<evidence type="ECO:0000313" key="4">
    <source>
        <dbReference type="Proteomes" id="UP001145087"/>
    </source>
</evidence>
<protein>
    <submittedName>
        <fullName evidence="3">CPBP family glutamic-type intramembrane protease</fullName>
        <ecNumber evidence="3">3.4.-.-</ecNumber>
    </submittedName>
</protein>
<evidence type="ECO:0000259" key="2">
    <source>
        <dbReference type="Pfam" id="PF02517"/>
    </source>
</evidence>
<dbReference type="EMBL" id="JAPOHD010000061">
    <property type="protein sequence ID" value="MCY1722633.1"/>
    <property type="molecule type" value="Genomic_DNA"/>
</dbReference>
<sequence length="211" mass="25120">MKKTDRTRWLEISAVVITGLMKYVFTDWLELRVFYIGSACLFWTLYIYKRHRRDKLILQKWGFRKEHFKQSFLFLLPFSLAIIAAIAWYGISFNAIFLNWHVIPIILFYPVWGIIQQFLMTALVAGNLWSISGVKLNNPQIIILTSALFAVVHYPSVLLMAFTFFMELLFTSAYFRWRNLWPIGLFHGWVASLLLFFVLDRDLWSELWIVF</sequence>
<dbReference type="InterPro" id="IPR003675">
    <property type="entry name" value="Rce1/LyrA-like_dom"/>
</dbReference>
<feature type="transmembrane region" description="Helical" evidence="1">
    <location>
        <begin position="31"/>
        <end position="48"/>
    </location>
</feature>
<accession>A0A9X3FH94</accession>
<name>A0A9X3FH94_9BACT</name>
<dbReference type="GO" id="GO:0004175">
    <property type="term" value="F:endopeptidase activity"/>
    <property type="evidence" value="ECO:0007669"/>
    <property type="project" value="UniProtKB-ARBA"/>
</dbReference>
<organism evidence="3 4">
    <name type="scientific">Draconibacterium aestuarii</name>
    <dbReference type="NCBI Taxonomy" id="2998507"/>
    <lineage>
        <taxon>Bacteria</taxon>
        <taxon>Pseudomonadati</taxon>
        <taxon>Bacteroidota</taxon>
        <taxon>Bacteroidia</taxon>
        <taxon>Marinilabiliales</taxon>
        <taxon>Prolixibacteraceae</taxon>
        <taxon>Draconibacterium</taxon>
    </lineage>
</organism>
<feature type="domain" description="CAAX prenyl protease 2/Lysostaphin resistance protein A-like" evidence="2">
    <location>
        <begin position="101"/>
        <end position="189"/>
    </location>
</feature>
<evidence type="ECO:0000256" key="1">
    <source>
        <dbReference type="SAM" id="Phobius"/>
    </source>
</evidence>
<keyword evidence="4" id="KW-1185">Reference proteome</keyword>
<dbReference type="GO" id="GO:0080120">
    <property type="term" value="P:CAAX-box protein maturation"/>
    <property type="evidence" value="ECO:0007669"/>
    <property type="project" value="UniProtKB-ARBA"/>
</dbReference>
<keyword evidence="3" id="KW-0378">Hydrolase</keyword>
<feature type="transmembrane region" description="Helical" evidence="1">
    <location>
        <begin position="141"/>
        <end position="165"/>
    </location>
</feature>
<feature type="transmembrane region" description="Helical" evidence="1">
    <location>
        <begin position="180"/>
        <end position="199"/>
    </location>
</feature>
<dbReference type="EC" id="3.4.-.-" evidence="3"/>
<dbReference type="GO" id="GO:0006508">
    <property type="term" value="P:proteolysis"/>
    <property type="evidence" value="ECO:0007669"/>
    <property type="project" value="UniProtKB-KW"/>
</dbReference>
<reference evidence="3" key="1">
    <citation type="submission" date="2022-11" db="EMBL/GenBank/DDBJ databases">
        <title>Marilongibacter aestuarii gen. nov., sp. nov., isolated from tidal flat sediment.</title>
        <authorList>
            <person name="Jiayan W."/>
        </authorList>
    </citation>
    <scope>NUCLEOTIDE SEQUENCE</scope>
    <source>
        <strain evidence="3">Z1-6</strain>
    </source>
</reference>
<feature type="transmembrane region" description="Helical" evidence="1">
    <location>
        <begin position="103"/>
        <end position="129"/>
    </location>
</feature>